<evidence type="ECO:0000256" key="12">
    <source>
        <dbReference type="SAM" id="Coils"/>
    </source>
</evidence>
<keyword evidence="9" id="KW-0694">RNA-binding</keyword>
<dbReference type="SUPFAM" id="SSF51412">
    <property type="entry name" value="Inosine monophosphate dehydrogenase (IMPDH)"/>
    <property type="match status" value="1"/>
</dbReference>
<proteinExistence type="inferred from homology"/>
<dbReference type="Pfam" id="PF02272">
    <property type="entry name" value="DHHA1"/>
    <property type="match status" value="1"/>
</dbReference>
<evidence type="ECO:0000256" key="4">
    <source>
        <dbReference type="ARBA" id="ARBA00017959"/>
    </source>
</evidence>
<dbReference type="GO" id="GO:0000049">
    <property type="term" value="F:tRNA binding"/>
    <property type="evidence" value="ECO:0007669"/>
    <property type="project" value="UniProtKB-KW"/>
</dbReference>
<dbReference type="GO" id="GO:0005524">
    <property type="term" value="F:ATP binding"/>
    <property type="evidence" value="ECO:0007669"/>
    <property type="project" value="UniProtKB-KW"/>
</dbReference>
<sequence length="251" mass="26459">MPIEDAKKTGAKALFDEKYGDEVRVLDIEDFSTELCGGTHVKNTGEIGLVKILREEGIGSGIRRITAVAGSSSLPLFQSFGLAVTSLVTMVGGDIESLMSKVESMVDEKKVLERKNRELQVKAAMSDIENSVRPKANAGGVDLIVEKFENITPDLLRQIGDRIRQKYPNALMLLAGVGEEKHVAFTAMASPDIVKLGANAGSLLKAVAAEMGGKGGGSPTLAQGGAPSSKDLDKAFAAAPKLFEGLMAKGK</sequence>
<dbReference type="InterPro" id="IPR018165">
    <property type="entry name" value="Ala-tRNA-synth_IIc_core"/>
</dbReference>
<dbReference type="PANTHER" id="PTHR11777">
    <property type="entry name" value="ALANYL-TRNA SYNTHETASE"/>
    <property type="match status" value="1"/>
</dbReference>
<evidence type="ECO:0000256" key="10">
    <source>
        <dbReference type="ARBA" id="ARBA00022917"/>
    </source>
</evidence>
<keyword evidence="7" id="KW-0547">Nucleotide-binding</keyword>
<evidence type="ECO:0000256" key="1">
    <source>
        <dbReference type="ARBA" id="ARBA00001947"/>
    </source>
</evidence>
<evidence type="ECO:0000259" key="13">
    <source>
        <dbReference type="PROSITE" id="PS50860"/>
    </source>
</evidence>
<dbReference type="EMBL" id="VSSQ01020546">
    <property type="protein sequence ID" value="MPM65495.1"/>
    <property type="molecule type" value="Genomic_DNA"/>
</dbReference>
<accession>A0A645BJC1</accession>
<evidence type="ECO:0000256" key="2">
    <source>
        <dbReference type="ARBA" id="ARBA00008226"/>
    </source>
</evidence>
<dbReference type="InterPro" id="IPR003156">
    <property type="entry name" value="DHHA1_dom"/>
</dbReference>
<evidence type="ECO:0000256" key="5">
    <source>
        <dbReference type="ARBA" id="ARBA00022555"/>
    </source>
</evidence>
<evidence type="ECO:0000256" key="7">
    <source>
        <dbReference type="ARBA" id="ARBA00022741"/>
    </source>
</evidence>
<evidence type="ECO:0000256" key="11">
    <source>
        <dbReference type="ARBA" id="ARBA00023146"/>
    </source>
</evidence>
<keyword evidence="6 14" id="KW-0436">Ligase</keyword>
<dbReference type="SUPFAM" id="SSF55186">
    <property type="entry name" value="ThrRS/AlaRS common domain"/>
    <property type="match status" value="1"/>
</dbReference>
<dbReference type="FunFam" id="3.10.310.40:FF:000001">
    <property type="entry name" value="Alanine--tRNA ligase"/>
    <property type="match status" value="1"/>
</dbReference>
<dbReference type="Gene3D" id="3.30.54.20">
    <property type="match status" value="1"/>
</dbReference>
<dbReference type="PANTHER" id="PTHR11777:SF9">
    <property type="entry name" value="ALANINE--TRNA LIGASE, CYTOPLASMIC"/>
    <property type="match status" value="1"/>
</dbReference>
<dbReference type="GO" id="GO:0004813">
    <property type="term" value="F:alanine-tRNA ligase activity"/>
    <property type="evidence" value="ECO:0007669"/>
    <property type="project" value="UniProtKB-EC"/>
</dbReference>
<dbReference type="GO" id="GO:0002161">
    <property type="term" value="F:aminoacyl-tRNA deacylase activity"/>
    <property type="evidence" value="ECO:0007669"/>
    <property type="project" value="TreeGrafter"/>
</dbReference>
<organism evidence="14">
    <name type="scientific">bioreactor metagenome</name>
    <dbReference type="NCBI Taxonomy" id="1076179"/>
    <lineage>
        <taxon>unclassified sequences</taxon>
        <taxon>metagenomes</taxon>
        <taxon>ecological metagenomes</taxon>
    </lineage>
</organism>
<dbReference type="FunFam" id="3.30.54.20:FF:000001">
    <property type="entry name" value="Alanine--tRNA ligase"/>
    <property type="match status" value="1"/>
</dbReference>
<dbReference type="EC" id="6.1.1.7" evidence="3"/>
<reference evidence="14" key="1">
    <citation type="submission" date="2019-08" db="EMBL/GenBank/DDBJ databases">
        <authorList>
            <person name="Kucharzyk K."/>
            <person name="Murdoch R.W."/>
            <person name="Higgins S."/>
            <person name="Loffler F."/>
        </authorList>
    </citation>
    <scope>NUCLEOTIDE SEQUENCE</scope>
</reference>
<evidence type="ECO:0000256" key="6">
    <source>
        <dbReference type="ARBA" id="ARBA00022598"/>
    </source>
</evidence>
<feature type="domain" description="Alanyl-transfer RNA synthetases family profile" evidence="13">
    <location>
        <begin position="1"/>
        <end position="79"/>
    </location>
</feature>
<dbReference type="InterPro" id="IPR050058">
    <property type="entry name" value="Ala-tRNA_ligase"/>
</dbReference>
<dbReference type="PROSITE" id="PS50860">
    <property type="entry name" value="AA_TRNA_LIGASE_II_ALA"/>
    <property type="match status" value="1"/>
</dbReference>
<evidence type="ECO:0000256" key="9">
    <source>
        <dbReference type="ARBA" id="ARBA00022884"/>
    </source>
</evidence>
<dbReference type="InterPro" id="IPR012947">
    <property type="entry name" value="tRNA_SAD"/>
</dbReference>
<evidence type="ECO:0000313" key="14">
    <source>
        <dbReference type="EMBL" id="MPM65495.1"/>
    </source>
</evidence>
<dbReference type="SMART" id="SM00863">
    <property type="entry name" value="tRNA_SAD"/>
    <property type="match status" value="1"/>
</dbReference>
<keyword evidence="5" id="KW-0820">tRNA-binding</keyword>
<name>A0A645BJC1_9ZZZZ</name>
<gene>
    <name evidence="14" type="primary">alaS_37</name>
    <name evidence="14" type="ORF">SDC9_112392</name>
</gene>
<protein>
    <recommendedName>
        <fullName evidence="4">Alanine--tRNA ligase</fullName>
        <ecNumber evidence="3">6.1.1.7</ecNumber>
    </recommendedName>
</protein>
<evidence type="ECO:0000256" key="3">
    <source>
        <dbReference type="ARBA" id="ARBA00013168"/>
    </source>
</evidence>
<keyword evidence="12" id="KW-0175">Coiled coil</keyword>
<comment type="caution">
    <text evidence="14">The sequence shown here is derived from an EMBL/GenBank/DDBJ whole genome shotgun (WGS) entry which is preliminary data.</text>
</comment>
<dbReference type="Gene3D" id="3.30.980.10">
    <property type="entry name" value="Threonyl-trna Synthetase, Chain A, domain 2"/>
    <property type="match status" value="1"/>
</dbReference>
<dbReference type="InterPro" id="IPR018163">
    <property type="entry name" value="Thr/Ala-tRNA-synth_IIc_edit"/>
</dbReference>
<dbReference type="GO" id="GO:0006419">
    <property type="term" value="P:alanyl-tRNA aminoacylation"/>
    <property type="evidence" value="ECO:0007669"/>
    <property type="project" value="InterPro"/>
</dbReference>
<evidence type="ECO:0000256" key="8">
    <source>
        <dbReference type="ARBA" id="ARBA00022840"/>
    </source>
</evidence>
<comment type="similarity">
    <text evidence="2">Belongs to the class-II aminoacyl-tRNA synthetase family.</text>
</comment>
<keyword evidence="11" id="KW-0030">Aminoacyl-tRNA synthetase</keyword>
<dbReference type="Pfam" id="PF07973">
    <property type="entry name" value="tRNA_SAD"/>
    <property type="match status" value="1"/>
</dbReference>
<comment type="cofactor">
    <cofactor evidence="1">
        <name>Zn(2+)</name>
        <dbReference type="ChEBI" id="CHEBI:29105"/>
    </cofactor>
</comment>
<feature type="coiled-coil region" evidence="12">
    <location>
        <begin position="95"/>
        <end position="122"/>
    </location>
</feature>
<dbReference type="AlphaFoldDB" id="A0A645BJC1"/>
<keyword evidence="10" id="KW-0648">Protein biosynthesis</keyword>
<keyword evidence="8" id="KW-0067">ATP-binding</keyword>
<dbReference type="Gene3D" id="3.10.310.40">
    <property type="match status" value="1"/>
</dbReference>